<reference evidence="3" key="1">
    <citation type="journal article" date="2014" name="Genome Announc.">
        <title>Complete Genome Sequence of Campylobacter iguaniorum Strain 1485ET, Isolated from a Bearded Dragon (Pogona vitticeps).</title>
        <authorList>
            <person name="Gilbert M.J."/>
            <person name="Miller W.G."/>
            <person name="Yee E."/>
            <person name="Kik M."/>
            <person name="Wagenaar J.A."/>
            <person name="Duim B."/>
        </authorList>
    </citation>
    <scope>NUCLEOTIDE SEQUENCE [LARGE SCALE GENOMIC DNA]</scope>
    <source>
        <strain evidence="3">1485E</strain>
    </source>
</reference>
<protein>
    <submittedName>
        <fullName evidence="2">Oxygen-independent coproporphyrinogen III oxidase</fullName>
        <ecNumber evidence="2">1.3.98.3</ecNumber>
    </submittedName>
</protein>
<dbReference type="EMBL" id="CP009043">
    <property type="protein sequence ID" value="AII15386.1"/>
    <property type="molecule type" value="Genomic_DNA"/>
</dbReference>
<proteinExistence type="predicted"/>
<gene>
    <name evidence="2" type="primary">hemN3</name>
    <name evidence="2" type="ORF">CIG1485E_1563</name>
</gene>
<dbReference type="HOGENOM" id="CLU_027579_3_1_7"/>
<dbReference type="GO" id="GO:0051539">
    <property type="term" value="F:4 iron, 4 sulfur cluster binding"/>
    <property type="evidence" value="ECO:0007669"/>
    <property type="project" value="TreeGrafter"/>
</dbReference>
<dbReference type="InterPro" id="IPR023404">
    <property type="entry name" value="rSAM_horseshoe"/>
</dbReference>
<organism evidence="2 3">
    <name type="scientific">Campylobacter iguaniorum</name>
    <dbReference type="NCBI Taxonomy" id="1244531"/>
    <lineage>
        <taxon>Bacteria</taxon>
        <taxon>Pseudomonadati</taxon>
        <taxon>Campylobacterota</taxon>
        <taxon>Epsilonproteobacteria</taxon>
        <taxon>Campylobacterales</taxon>
        <taxon>Campylobacteraceae</taxon>
        <taxon>Campylobacter</taxon>
    </lineage>
</organism>
<dbReference type="PANTHER" id="PTHR13932">
    <property type="entry name" value="COPROPORPHYRINIGEN III OXIDASE"/>
    <property type="match status" value="1"/>
</dbReference>
<dbReference type="EC" id="1.3.98.3" evidence="2"/>
<accession>A0A076FBS0</accession>
<dbReference type="CDD" id="cd01335">
    <property type="entry name" value="Radical_SAM"/>
    <property type="match status" value="1"/>
</dbReference>
<dbReference type="GO" id="GO:0006779">
    <property type="term" value="P:porphyrin-containing compound biosynthetic process"/>
    <property type="evidence" value="ECO:0007669"/>
    <property type="project" value="TreeGrafter"/>
</dbReference>
<dbReference type="InterPro" id="IPR034505">
    <property type="entry name" value="Coproporphyrinogen-III_oxidase"/>
</dbReference>
<sequence length="435" mass="50042">MFMDKIQNLAVKYASFTMQKSLRQNLQIDILHKDFTKQPNLDKSYMLYAHIPFCHTFCPYCSFHKYAYNEEKAKAYFENLRAEMIDKKNLGYNFTSMYVGGGTTLINENELLKTLELAKKLFDIKEISCETDPNHINPNELSKFKGLIDRISVGVQSFDDEILKKVARYDKFGSKDVLIDKLSKAIGILPVTSLDLIFNFPFQTKDGLINDISIAKALSPDQITFYPLMKSNITKDKIASSLGISQKDNEAQFYEIIRAEFKDYHSNNSWSFSKTKSNLQDEYVGSNHEYLGVGSGAFSFMDGELYVNAFDLDEYGSRIINHRSATIAKCKFEQKQRLKYLFLTELFDGQICINEFNQKNQANLTQSLFLELTMLKLTKAIIIKDGKITLSKFGRYLFVVLMKEFYIGMDMVRAVFRDGKKLKSGTKLKVMEGLE</sequence>
<dbReference type="eggNOG" id="COG0635">
    <property type="taxonomic scope" value="Bacteria"/>
</dbReference>
<feature type="domain" description="Radical SAM core" evidence="1">
    <location>
        <begin position="39"/>
        <end position="268"/>
    </location>
</feature>
<dbReference type="GO" id="GO:0051989">
    <property type="term" value="F:coproporphyrinogen dehydrogenase activity"/>
    <property type="evidence" value="ECO:0007669"/>
    <property type="project" value="UniProtKB-EC"/>
</dbReference>
<dbReference type="SFLD" id="SFLDG01065">
    <property type="entry name" value="anaerobic_coproporphyrinogen-I"/>
    <property type="match status" value="1"/>
</dbReference>
<dbReference type="KEGG" id="caj:CIG1485E_1563"/>
<dbReference type="NCBIfam" id="NF006385">
    <property type="entry name" value="PRK08629.1"/>
    <property type="match status" value="1"/>
</dbReference>
<evidence type="ECO:0000259" key="1">
    <source>
        <dbReference type="PROSITE" id="PS51918"/>
    </source>
</evidence>
<dbReference type="Proteomes" id="UP000028486">
    <property type="component" value="Chromosome"/>
</dbReference>
<keyword evidence="2" id="KW-0560">Oxidoreductase</keyword>
<dbReference type="PANTHER" id="PTHR13932:SF5">
    <property type="entry name" value="RADICAL S-ADENOSYL METHIONINE DOMAIN-CONTAINING PROTEIN 1, MITOCHONDRIAL"/>
    <property type="match status" value="1"/>
</dbReference>
<dbReference type="SFLD" id="SFLDS00029">
    <property type="entry name" value="Radical_SAM"/>
    <property type="match status" value="1"/>
</dbReference>
<dbReference type="Pfam" id="PF04055">
    <property type="entry name" value="Radical_SAM"/>
    <property type="match status" value="1"/>
</dbReference>
<evidence type="ECO:0000313" key="3">
    <source>
        <dbReference type="Proteomes" id="UP000028486"/>
    </source>
</evidence>
<keyword evidence="3" id="KW-1185">Reference proteome</keyword>
<evidence type="ECO:0000313" key="2">
    <source>
        <dbReference type="EMBL" id="AII15386.1"/>
    </source>
</evidence>
<dbReference type="STRING" id="1244531.CIG2463D_1760"/>
<dbReference type="InterPro" id="IPR058240">
    <property type="entry name" value="rSAM_sf"/>
</dbReference>
<dbReference type="Gene3D" id="3.80.30.20">
    <property type="entry name" value="tm_1862 like domain"/>
    <property type="match status" value="1"/>
</dbReference>
<name>A0A076FBS0_9BACT</name>
<dbReference type="SUPFAM" id="SSF102114">
    <property type="entry name" value="Radical SAM enzymes"/>
    <property type="match status" value="1"/>
</dbReference>
<dbReference type="PATRIC" id="fig|1244531.5.peg.1769"/>
<dbReference type="PROSITE" id="PS51918">
    <property type="entry name" value="RADICAL_SAM"/>
    <property type="match status" value="1"/>
</dbReference>
<dbReference type="SMART" id="SM00729">
    <property type="entry name" value="Elp3"/>
    <property type="match status" value="1"/>
</dbReference>
<dbReference type="InterPro" id="IPR006638">
    <property type="entry name" value="Elp3/MiaA/NifB-like_rSAM"/>
</dbReference>
<dbReference type="InterPro" id="IPR007197">
    <property type="entry name" value="rSAM"/>
</dbReference>
<dbReference type="AlphaFoldDB" id="A0A076FBS0"/>
<dbReference type="GO" id="GO:0005737">
    <property type="term" value="C:cytoplasm"/>
    <property type="evidence" value="ECO:0007669"/>
    <property type="project" value="TreeGrafter"/>
</dbReference>